<sequence>KKERKRKQMRGLQATEKSFILSSLSSYLLGKKNGRKFGTLAKKKELHDNSSSQQKPIFPLRLSKAILARSGIAVFGLGFIDAGYSGDWSRIGVISTETEDLLKIAAFLVVPLCIFLILSFPKEPNA</sequence>
<gene>
    <name evidence="3" type="ORF">O6P43_002958</name>
</gene>
<feature type="transmembrane region" description="Helical" evidence="1">
    <location>
        <begin position="66"/>
        <end position="84"/>
    </location>
</feature>
<keyword evidence="1" id="KW-0472">Membrane</keyword>
<feature type="domain" description="DUF7887" evidence="2">
    <location>
        <begin position="63"/>
        <end position="123"/>
    </location>
</feature>
<dbReference type="AlphaFoldDB" id="A0AAD7QDM7"/>
<proteinExistence type="predicted"/>
<dbReference type="InterPro" id="IPR057209">
    <property type="entry name" value="DUF7887"/>
</dbReference>
<keyword evidence="3" id="KW-0240">DNA-directed RNA polymerase</keyword>
<name>A0AAD7QDM7_QUISA</name>
<keyword evidence="1" id="KW-1133">Transmembrane helix</keyword>
<evidence type="ECO:0000259" key="2">
    <source>
        <dbReference type="Pfam" id="PF25397"/>
    </source>
</evidence>
<dbReference type="PANTHER" id="PTHR38389">
    <property type="entry name" value="DNA-DIRECTED RNA POLYMERASE SUBUNIT BETA"/>
    <property type="match status" value="1"/>
</dbReference>
<dbReference type="GO" id="GO:0000428">
    <property type="term" value="C:DNA-directed RNA polymerase complex"/>
    <property type="evidence" value="ECO:0007669"/>
    <property type="project" value="UniProtKB-KW"/>
</dbReference>
<evidence type="ECO:0000313" key="4">
    <source>
        <dbReference type="Proteomes" id="UP001163823"/>
    </source>
</evidence>
<feature type="transmembrane region" description="Helical" evidence="1">
    <location>
        <begin position="104"/>
        <end position="121"/>
    </location>
</feature>
<dbReference type="PANTHER" id="PTHR38389:SF1">
    <property type="entry name" value="DNA-DIRECTED RNA POLYMERASE SUBUNIT BETA"/>
    <property type="match status" value="1"/>
</dbReference>
<reference evidence="3" key="1">
    <citation type="journal article" date="2023" name="Science">
        <title>Elucidation of the pathway for biosynthesis of saponin adjuvants from the soapbark tree.</title>
        <authorList>
            <person name="Reed J."/>
            <person name="Orme A."/>
            <person name="El-Demerdash A."/>
            <person name="Owen C."/>
            <person name="Martin L.B.B."/>
            <person name="Misra R.C."/>
            <person name="Kikuchi S."/>
            <person name="Rejzek M."/>
            <person name="Martin A.C."/>
            <person name="Harkess A."/>
            <person name="Leebens-Mack J."/>
            <person name="Louveau T."/>
            <person name="Stephenson M.J."/>
            <person name="Osbourn A."/>
        </authorList>
    </citation>
    <scope>NUCLEOTIDE SEQUENCE</scope>
    <source>
        <strain evidence="3">S10</strain>
    </source>
</reference>
<evidence type="ECO:0000256" key="1">
    <source>
        <dbReference type="SAM" id="Phobius"/>
    </source>
</evidence>
<protein>
    <submittedName>
        <fullName evidence="3">DNA-directed RNA polymerase subunit beta</fullName>
    </submittedName>
</protein>
<keyword evidence="3" id="KW-0804">Transcription</keyword>
<accession>A0AAD7QDM7</accession>
<dbReference type="EMBL" id="JARAOO010000002">
    <property type="protein sequence ID" value="KAJ7979571.1"/>
    <property type="molecule type" value="Genomic_DNA"/>
</dbReference>
<organism evidence="3 4">
    <name type="scientific">Quillaja saponaria</name>
    <name type="common">Soap bark tree</name>
    <dbReference type="NCBI Taxonomy" id="32244"/>
    <lineage>
        <taxon>Eukaryota</taxon>
        <taxon>Viridiplantae</taxon>
        <taxon>Streptophyta</taxon>
        <taxon>Embryophyta</taxon>
        <taxon>Tracheophyta</taxon>
        <taxon>Spermatophyta</taxon>
        <taxon>Magnoliopsida</taxon>
        <taxon>eudicotyledons</taxon>
        <taxon>Gunneridae</taxon>
        <taxon>Pentapetalae</taxon>
        <taxon>rosids</taxon>
        <taxon>fabids</taxon>
        <taxon>Fabales</taxon>
        <taxon>Quillajaceae</taxon>
        <taxon>Quillaja</taxon>
    </lineage>
</organism>
<dbReference type="Proteomes" id="UP001163823">
    <property type="component" value="Chromosome 2"/>
</dbReference>
<keyword evidence="4" id="KW-1185">Reference proteome</keyword>
<feature type="non-terminal residue" evidence="3">
    <location>
        <position position="126"/>
    </location>
</feature>
<dbReference type="Pfam" id="PF25397">
    <property type="entry name" value="DUF7887"/>
    <property type="match status" value="1"/>
</dbReference>
<dbReference type="KEGG" id="qsa:O6P43_002958"/>
<evidence type="ECO:0000313" key="3">
    <source>
        <dbReference type="EMBL" id="KAJ7979571.1"/>
    </source>
</evidence>
<keyword evidence="1" id="KW-0812">Transmembrane</keyword>
<comment type="caution">
    <text evidence="3">The sequence shown here is derived from an EMBL/GenBank/DDBJ whole genome shotgun (WGS) entry which is preliminary data.</text>
</comment>